<sequence length="114" mass="12420">MVQLAHCRGGRRARPNQLFDSRHLQIRVCKTQRAQEKLGESLTRETTSRGSNIPSWVWGFDATVRNFLADTPVVAPGGYGTTVSPDVTPSTDSQVQTAAPGTEAQTDGETAYTR</sequence>
<dbReference type="InParanoid" id="M1DB88"/>
<accession>M1DB88</accession>
<dbReference type="Proteomes" id="UP000011115">
    <property type="component" value="Unassembled WGS sequence"/>
</dbReference>
<dbReference type="EnsemblPlants" id="PGSC0003DMT400086208">
    <property type="protein sequence ID" value="PGSC0003DMT400086208"/>
    <property type="gene ID" value="PGSC0003DMG400035779"/>
</dbReference>
<evidence type="ECO:0000313" key="2">
    <source>
        <dbReference type="EnsemblPlants" id="PGSC0003DMT400086208"/>
    </source>
</evidence>
<dbReference type="AlphaFoldDB" id="M1DB88"/>
<reference evidence="3" key="1">
    <citation type="journal article" date="2011" name="Nature">
        <title>Genome sequence and analysis of the tuber crop potato.</title>
        <authorList>
            <consortium name="The Potato Genome Sequencing Consortium"/>
        </authorList>
    </citation>
    <scope>NUCLEOTIDE SEQUENCE [LARGE SCALE GENOMIC DNA]</scope>
    <source>
        <strain evidence="3">cv. DM1-3 516 R44</strain>
    </source>
</reference>
<dbReference type="Gramene" id="PGSC0003DMT400086208">
    <property type="protein sequence ID" value="PGSC0003DMT400086208"/>
    <property type="gene ID" value="PGSC0003DMG400035779"/>
</dbReference>
<evidence type="ECO:0008006" key="4">
    <source>
        <dbReference type="Google" id="ProtNLM"/>
    </source>
</evidence>
<organism evidence="2 3">
    <name type="scientific">Solanum tuberosum</name>
    <name type="common">Potato</name>
    <dbReference type="NCBI Taxonomy" id="4113"/>
    <lineage>
        <taxon>Eukaryota</taxon>
        <taxon>Viridiplantae</taxon>
        <taxon>Streptophyta</taxon>
        <taxon>Embryophyta</taxon>
        <taxon>Tracheophyta</taxon>
        <taxon>Spermatophyta</taxon>
        <taxon>Magnoliopsida</taxon>
        <taxon>eudicotyledons</taxon>
        <taxon>Gunneridae</taxon>
        <taxon>Pentapetalae</taxon>
        <taxon>asterids</taxon>
        <taxon>lamiids</taxon>
        <taxon>Solanales</taxon>
        <taxon>Solanaceae</taxon>
        <taxon>Solanoideae</taxon>
        <taxon>Solaneae</taxon>
        <taxon>Solanum</taxon>
    </lineage>
</organism>
<dbReference type="HOGENOM" id="CLU_083482_0_0_1"/>
<protein>
    <recommendedName>
        <fullName evidence="4">Integrase core domain containing protein</fullName>
    </recommendedName>
</protein>
<feature type="region of interest" description="Disordered" evidence="1">
    <location>
        <begin position="79"/>
        <end position="114"/>
    </location>
</feature>
<evidence type="ECO:0000313" key="3">
    <source>
        <dbReference type="Proteomes" id="UP000011115"/>
    </source>
</evidence>
<evidence type="ECO:0000256" key="1">
    <source>
        <dbReference type="SAM" id="MobiDB-lite"/>
    </source>
</evidence>
<dbReference type="PaxDb" id="4113-PGSC0003DMT400086208"/>
<feature type="compositionally biased region" description="Polar residues" evidence="1">
    <location>
        <begin position="81"/>
        <end position="114"/>
    </location>
</feature>
<proteinExistence type="predicted"/>
<keyword evidence="3" id="KW-1185">Reference proteome</keyword>
<name>M1DB88_SOLTU</name>
<reference evidence="2" key="2">
    <citation type="submission" date="2015-06" db="UniProtKB">
        <authorList>
            <consortium name="EnsemblPlants"/>
        </authorList>
    </citation>
    <scope>IDENTIFICATION</scope>
    <source>
        <strain evidence="2">DM1-3 516 R44</strain>
    </source>
</reference>